<dbReference type="PANTHER" id="PTHR37478:SF2">
    <property type="entry name" value="UPF0251 PROTEIN TK0562"/>
    <property type="match status" value="1"/>
</dbReference>
<dbReference type="Pfam" id="PF02001">
    <property type="entry name" value="DUF134"/>
    <property type="match status" value="1"/>
</dbReference>
<sequence>MPRPKKLRFISGSTEVGSYIPENVEPTGVIDLSMEGLEAIRLTDYEKLDQETAAQRMGVSRQTYGRVLAQARQAVATALVTRQRLRIDGGAYCLGSPGHGRQRRRHRGWK</sequence>
<dbReference type="GO" id="GO:0003677">
    <property type="term" value="F:DNA binding"/>
    <property type="evidence" value="ECO:0007669"/>
    <property type="project" value="UniProtKB-KW"/>
</dbReference>
<keyword evidence="3" id="KW-0238">DNA-binding</keyword>
<dbReference type="OrthoDB" id="280278at2"/>
<gene>
    <name evidence="3" type="ORF">SAMN02745124_00245</name>
</gene>
<dbReference type="RefSeq" id="WP_073373004.1">
    <property type="nucleotide sequence ID" value="NZ_FQXS01000001.1"/>
</dbReference>
<keyword evidence="4" id="KW-1185">Reference proteome</keyword>
<name>A0A1M5SAK0_9BACT</name>
<dbReference type="AlphaFoldDB" id="A0A1M5SAK0"/>
<dbReference type="Proteomes" id="UP000184139">
    <property type="component" value="Unassembled WGS sequence"/>
</dbReference>
<evidence type="ECO:0000256" key="1">
    <source>
        <dbReference type="ARBA" id="ARBA00009350"/>
    </source>
</evidence>
<comment type="similarity">
    <text evidence="1">Belongs to the UPF0251 family.</text>
</comment>
<accession>A0A1M5SAK0</accession>
<feature type="region of interest" description="Disordered" evidence="2">
    <location>
        <begin position="91"/>
        <end position="110"/>
    </location>
</feature>
<dbReference type="Gene3D" id="1.10.10.10">
    <property type="entry name" value="Winged helix-like DNA-binding domain superfamily/Winged helix DNA-binding domain"/>
    <property type="match status" value="1"/>
</dbReference>
<evidence type="ECO:0000313" key="4">
    <source>
        <dbReference type="Proteomes" id="UP000184139"/>
    </source>
</evidence>
<dbReference type="STRING" id="1121409.SAMN02745124_00245"/>
<dbReference type="InterPro" id="IPR036388">
    <property type="entry name" value="WH-like_DNA-bd_sf"/>
</dbReference>
<dbReference type="EMBL" id="FQXS01000001">
    <property type="protein sequence ID" value="SHH35495.1"/>
    <property type="molecule type" value="Genomic_DNA"/>
</dbReference>
<proteinExistence type="inferred from homology"/>
<protein>
    <submittedName>
        <fullName evidence="3">Predicted DNA-binding protein, UPF0251 family</fullName>
    </submittedName>
</protein>
<evidence type="ECO:0000313" key="3">
    <source>
        <dbReference type="EMBL" id="SHH35495.1"/>
    </source>
</evidence>
<dbReference type="PANTHER" id="PTHR37478">
    <property type="match status" value="1"/>
</dbReference>
<dbReference type="InterPro" id="IPR002852">
    <property type="entry name" value="UPF0251"/>
</dbReference>
<evidence type="ECO:0000256" key="2">
    <source>
        <dbReference type="SAM" id="MobiDB-lite"/>
    </source>
</evidence>
<feature type="compositionally biased region" description="Basic residues" evidence="2">
    <location>
        <begin position="100"/>
        <end position="110"/>
    </location>
</feature>
<organism evidence="3 4">
    <name type="scientific">Desulfofustis glycolicus DSM 9705</name>
    <dbReference type="NCBI Taxonomy" id="1121409"/>
    <lineage>
        <taxon>Bacteria</taxon>
        <taxon>Pseudomonadati</taxon>
        <taxon>Thermodesulfobacteriota</taxon>
        <taxon>Desulfobulbia</taxon>
        <taxon>Desulfobulbales</taxon>
        <taxon>Desulfocapsaceae</taxon>
        <taxon>Desulfofustis</taxon>
    </lineage>
</organism>
<reference evidence="3 4" key="1">
    <citation type="submission" date="2016-11" db="EMBL/GenBank/DDBJ databases">
        <authorList>
            <person name="Jaros S."/>
            <person name="Januszkiewicz K."/>
            <person name="Wedrychowicz H."/>
        </authorList>
    </citation>
    <scope>NUCLEOTIDE SEQUENCE [LARGE SCALE GENOMIC DNA]</scope>
    <source>
        <strain evidence="3 4">DSM 9705</strain>
    </source>
</reference>